<dbReference type="CDD" id="cd16015">
    <property type="entry name" value="LTA_synthase"/>
    <property type="match status" value="1"/>
</dbReference>
<reference evidence="11 12" key="1">
    <citation type="submission" date="2019-05" db="EMBL/GenBank/DDBJ databases">
        <title>Algicella ahnfeltiae gen. nov., sp. nov., a novel marine bacterium of the family Flavobacteriaceae isolated from a red alga.</title>
        <authorList>
            <person name="Nedashkovskaya O.I."/>
            <person name="Kukhlevskiy A.D."/>
            <person name="Kim S.-G."/>
            <person name="Zhukova N.V."/>
            <person name="Mikhailov V.V."/>
        </authorList>
    </citation>
    <scope>NUCLEOTIDE SEQUENCE [LARGE SCALE GENOMIC DNA]</scope>
    <source>
        <strain evidence="11 12">10Alg115</strain>
    </source>
</reference>
<evidence type="ECO:0000256" key="3">
    <source>
        <dbReference type="ARBA" id="ARBA00022692"/>
    </source>
</evidence>
<dbReference type="AlphaFoldDB" id="A0A5B7TXK8"/>
<dbReference type="InterPro" id="IPR000917">
    <property type="entry name" value="Sulfatase_N"/>
</dbReference>
<dbReference type="Proteomes" id="UP000306229">
    <property type="component" value="Chromosome"/>
</dbReference>
<feature type="transmembrane region" description="Helical" evidence="9">
    <location>
        <begin position="88"/>
        <end position="111"/>
    </location>
</feature>
<name>A0A5B7TXK8_9FLAO</name>
<keyword evidence="3 9" id="KW-0812">Transmembrane</keyword>
<keyword evidence="7" id="KW-0464">Manganese</keyword>
<evidence type="ECO:0000256" key="4">
    <source>
        <dbReference type="ARBA" id="ARBA00022989"/>
    </source>
</evidence>
<keyword evidence="5 9" id="KW-0472">Membrane</keyword>
<evidence type="ECO:0000313" key="12">
    <source>
        <dbReference type="Proteomes" id="UP000306229"/>
    </source>
</evidence>
<dbReference type="EMBL" id="CP040749">
    <property type="protein sequence ID" value="QCX40998.1"/>
    <property type="molecule type" value="Genomic_DNA"/>
</dbReference>
<feature type="transmembrane region" description="Helical" evidence="9">
    <location>
        <begin position="144"/>
        <end position="164"/>
    </location>
</feature>
<evidence type="ECO:0000256" key="7">
    <source>
        <dbReference type="PIRSR" id="PIRSR005091-2"/>
    </source>
</evidence>
<dbReference type="Gene3D" id="3.40.720.10">
    <property type="entry name" value="Alkaline Phosphatase, subunit A"/>
    <property type="match status" value="1"/>
</dbReference>
<evidence type="ECO:0000259" key="10">
    <source>
        <dbReference type="Pfam" id="PF00884"/>
    </source>
</evidence>
<dbReference type="PANTHER" id="PTHR47371:SF3">
    <property type="entry name" value="PHOSPHOGLYCEROL TRANSFERASE I"/>
    <property type="match status" value="1"/>
</dbReference>
<keyword evidence="7" id="KW-0479">Metal-binding</keyword>
<evidence type="ECO:0000256" key="5">
    <source>
        <dbReference type="ARBA" id="ARBA00023136"/>
    </source>
</evidence>
<feature type="binding site" evidence="8">
    <location>
        <position position="281"/>
    </location>
    <ligand>
        <name>Mn(2+)</name>
        <dbReference type="ChEBI" id="CHEBI:29035"/>
    </ligand>
</feature>
<feature type="transmembrane region" description="Helical" evidence="9">
    <location>
        <begin position="176"/>
        <end position="197"/>
    </location>
</feature>
<evidence type="ECO:0000313" key="11">
    <source>
        <dbReference type="EMBL" id="QCX40998.1"/>
    </source>
</evidence>
<proteinExistence type="predicted"/>
<dbReference type="RefSeq" id="WP_138952419.1">
    <property type="nucleotide sequence ID" value="NZ_CP040749.1"/>
</dbReference>
<accession>A0A5B7TXK8</accession>
<evidence type="ECO:0000256" key="2">
    <source>
        <dbReference type="ARBA" id="ARBA00022475"/>
    </source>
</evidence>
<dbReference type="InterPro" id="IPR050448">
    <property type="entry name" value="OpgB/LTA_synthase_biosynth"/>
</dbReference>
<sequence length="645" mass="75488">MFSYLRKNEYKIMFYRLLLAYFFYFIARVLFYFYNSDLLGIDTVYDFFRLSYYGLAFDTAAILYVNALFIVLSLLPLKVNTKKWYQKLLFLIYFTFNLVAYAINFIDFIYYRFTFSRTTKAVFETLENESNKSSMFFRFLANYWHVYLLFFIAAALWVFLYNKVKLNTKRYQKSNLSYFLSSTLVFVFLVIMMIGAIRGGDFKKSTRPINLVDASRHVTKLQQADFVLNSPFAFIRTFNTINIKKVKYQVDPNAVEKYFKPVKQYKNNPKTSPNIVVFIVESYGREYWKAFNKDTKIPNFKSYTPFLDSLAEHSLVFTNAFANGRKSIHGMSSVIAGIPSFEHAFTSSPYANQKIESLVSTLKERNYDTSFFHGAPNGSMGFLGFGNILGFDHYYGMTEYANDEDDDGFWGIWDEEFMQFTKEVLDTKKEPFFASLFTLTSHEPFLPPEKYKDKFPKGDIPIHQVVGYTDYAFKKFFEAAKKEPWFNNTIFILTADHTNQSFYKDEYYKIINRGAVPILIYKPDSTLVGVDTKLAQQIDIYPTVLDAIGYDKPFRSWGRSLLSEPEIEPYVMNYNGTQYQLQRGNLICTFDGEKATGFFSINDKGLVDNLIENRTPEMDEIEEACKAFMKDYFDRIIDKQLTTEN</sequence>
<protein>
    <submittedName>
        <fullName evidence="11">LTA synthase family protein</fullName>
    </submittedName>
</protein>
<feature type="transmembrane region" description="Helical" evidence="9">
    <location>
        <begin position="54"/>
        <end position="76"/>
    </location>
</feature>
<feature type="transmembrane region" description="Helical" evidence="9">
    <location>
        <begin position="12"/>
        <end position="34"/>
    </location>
</feature>
<feature type="domain" description="Sulfatase N-terminal" evidence="10">
    <location>
        <begin position="273"/>
        <end position="550"/>
    </location>
</feature>
<evidence type="ECO:0000256" key="9">
    <source>
        <dbReference type="SAM" id="Phobius"/>
    </source>
</evidence>
<dbReference type="InterPro" id="IPR017850">
    <property type="entry name" value="Alkaline_phosphatase_core_sf"/>
</dbReference>
<organism evidence="11 12">
    <name type="scientific">Aureibaculum algae</name>
    <dbReference type="NCBI Taxonomy" id="2584122"/>
    <lineage>
        <taxon>Bacteria</taxon>
        <taxon>Pseudomonadati</taxon>
        <taxon>Bacteroidota</taxon>
        <taxon>Flavobacteriia</taxon>
        <taxon>Flavobacteriales</taxon>
        <taxon>Flavobacteriaceae</taxon>
        <taxon>Aureibaculum</taxon>
    </lineage>
</organism>
<dbReference type="PIRSF" id="PIRSF005091">
    <property type="entry name" value="Mmb_sulf_HI1246"/>
    <property type="match status" value="1"/>
</dbReference>
<dbReference type="InterPro" id="IPR012160">
    <property type="entry name" value="LtaS-like"/>
</dbReference>
<dbReference type="OrthoDB" id="9777768at2"/>
<dbReference type="GO" id="GO:0005886">
    <property type="term" value="C:plasma membrane"/>
    <property type="evidence" value="ECO:0007669"/>
    <property type="project" value="UniProtKB-SubCell"/>
</dbReference>
<evidence type="ECO:0000256" key="1">
    <source>
        <dbReference type="ARBA" id="ARBA00004651"/>
    </source>
</evidence>
<feature type="binding site" evidence="8">
    <location>
        <position position="496"/>
    </location>
    <ligand>
        <name>Mn(2+)</name>
        <dbReference type="ChEBI" id="CHEBI:29035"/>
    </ligand>
</feature>
<dbReference type="KEGG" id="fbe:FF125_05350"/>
<evidence type="ECO:0000256" key="6">
    <source>
        <dbReference type="PIRSR" id="PIRSR005091-1"/>
    </source>
</evidence>
<dbReference type="PANTHER" id="PTHR47371">
    <property type="entry name" value="LIPOTEICHOIC ACID SYNTHASE"/>
    <property type="match status" value="1"/>
</dbReference>
<feature type="active site" evidence="6">
    <location>
        <position position="327"/>
    </location>
</feature>
<feature type="binding site" evidence="7">
    <location>
        <position position="442"/>
    </location>
    <ligand>
        <name>substrate</name>
    </ligand>
</feature>
<dbReference type="SUPFAM" id="SSF53649">
    <property type="entry name" value="Alkaline phosphatase-like"/>
    <property type="match status" value="1"/>
</dbReference>
<feature type="binding site" evidence="8">
    <location>
        <position position="497"/>
    </location>
    <ligand>
        <name>Mn(2+)</name>
        <dbReference type="ChEBI" id="CHEBI:29035"/>
    </ligand>
</feature>
<keyword evidence="2" id="KW-1003">Cell membrane</keyword>
<gene>
    <name evidence="11" type="ORF">FF125_05350</name>
</gene>
<dbReference type="GO" id="GO:0046872">
    <property type="term" value="F:metal ion binding"/>
    <property type="evidence" value="ECO:0007669"/>
    <property type="project" value="UniProtKB-KW"/>
</dbReference>
<keyword evidence="12" id="KW-1185">Reference proteome</keyword>
<dbReference type="Pfam" id="PF00884">
    <property type="entry name" value="Sulfatase"/>
    <property type="match status" value="1"/>
</dbReference>
<comment type="subcellular location">
    <subcellularLocation>
        <location evidence="1">Cell membrane</location>
        <topology evidence="1">Multi-pass membrane protein</topology>
    </subcellularLocation>
</comment>
<keyword evidence="4 9" id="KW-1133">Transmembrane helix</keyword>
<evidence type="ECO:0000256" key="8">
    <source>
        <dbReference type="PIRSR" id="PIRSR005091-3"/>
    </source>
</evidence>